<dbReference type="AlphaFoldDB" id="A0A5C6NMZ4"/>
<reference evidence="1 2" key="1">
    <citation type="submission" date="2019-04" db="EMBL/GenBank/DDBJ databases">
        <title>Chromosome genome assembly for Takifugu flavidus.</title>
        <authorList>
            <person name="Xiao S."/>
        </authorList>
    </citation>
    <scope>NUCLEOTIDE SEQUENCE [LARGE SCALE GENOMIC DNA]</scope>
    <source>
        <strain evidence="1">HTHZ2018</strain>
        <tissue evidence="1">Muscle</tissue>
    </source>
</reference>
<name>A0A5C6NMZ4_9TELE</name>
<dbReference type="PANTHER" id="PTHR31025:SF29">
    <property type="entry name" value="SI:CH211-196P9.1"/>
    <property type="match status" value="1"/>
</dbReference>
<gene>
    <name evidence="1" type="ORF">D4764_19G0000930</name>
</gene>
<organism evidence="1 2">
    <name type="scientific">Takifugu flavidus</name>
    <name type="common">sansaifugu</name>
    <dbReference type="NCBI Taxonomy" id="433684"/>
    <lineage>
        <taxon>Eukaryota</taxon>
        <taxon>Metazoa</taxon>
        <taxon>Chordata</taxon>
        <taxon>Craniata</taxon>
        <taxon>Vertebrata</taxon>
        <taxon>Euteleostomi</taxon>
        <taxon>Actinopterygii</taxon>
        <taxon>Neopterygii</taxon>
        <taxon>Teleostei</taxon>
        <taxon>Neoteleostei</taxon>
        <taxon>Acanthomorphata</taxon>
        <taxon>Eupercaria</taxon>
        <taxon>Tetraodontiformes</taxon>
        <taxon>Tetradontoidea</taxon>
        <taxon>Tetraodontidae</taxon>
        <taxon>Takifugu</taxon>
    </lineage>
</organism>
<sequence length="202" mass="23253">MLEKWDTTLRLKVINEAKHLTRSIELCRLLKAAEKLTDNDDTTWDSDMASLLLLLHLLPPTAGWKRTRISPGEAVDKMLVFHKSCCSLDEHLRRDGRQPYILAVGRTRKKIDSYYIVVDKQLIPCQATSSLCAFDELFKSHYVFNLSYDEYLGQLFTLLQTTVYTIAVQQQMSLPEFVNFVQKSLTKSSIEVLKCLSVSFVR</sequence>
<accession>A0A5C6NMZ4</accession>
<dbReference type="EMBL" id="RHFK02000011">
    <property type="protein sequence ID" value="TWW68295.1"/>
    <property type="molecule type" value="Genomic_DNA"/>
</dbReference>
<evidence type="ECO:0000313" key="1">
    <source>
        <dbReference type="EMBL" id="TWW68295.1"/>
    </source>
</evidence>
<comment type="caution">
    <text evidence="1">The sequence shown here is derived from an EMBL/GenBank/DDBJ whole genome shotgun (WGS) entry which is preliminary data.</text>
</comment>
<dbReference type="PANTHER" id="PTHR31025">
    <property type="entry name" value="SI:CH211-196P9.1-RELATED"/>
    <property type="match status" value="1"/>
</dbReference>
<protein>
    <submittedName>
        <fullName evidence="1">Uncharacterized protein</fullName>
    </submittedName>
</protein>
<proteinExistence type="predicted"/>
<dbReference type="Proteomes" id="UP000324091">
    <property type="component" value="Chromosome 19"/>
</dbReference>
<evidence type="ECO:0000313" key="2">
    <source>
        <dbReference type="Proteomes" id="UP000324091"/>
    </source>
</evidence>
<keyword evidence="2" id="KW-1185">Reference proteome</keyword>